<evidence type="ECO:0000256" key="6">
    <source>
        <dbReference type="ARBA" id="ARBA00048470"/>
    </source>
</evidence>
<evidence type="ECO:0000256" key="5">
    <source>
        <dbReference type="ARBA" id="ARBA00023471"/>
    </source>
</evidence>
<organism evidence="9 10">
    <name type="scientific">Desulfonema limicola</name>
    <dbReference type="NCBI Taxonomy" id="45656"/>
    <lineage>
        <taxon>Bacteria</taxon>
        <taxon>Pseudomonadati</taxon>
        <taxon>Thermodesulfobacteriota</taxon>
        <taxon>Desulfobacteria</taxon>
        <taxon>Desulfobacterales</taxon>
        <taxon>Desulfococcaceae</taxon>
        <taxon>Desulfonema</taxon>
    </lineage>
</organism>
<evidence type="ECO:0000256" key="1">
    <source>
        <dbReference type="ARBA" id="ARBA00004744"/>
    </source>
</evidence>
<dbReference type="Pfam" id="PF17805">
    <property type="entry name" value="AsnC_trans_reg2"/>
    <property type="match status" value="1"/>
</dbReference>
<comment type="pathway">
    <text evidence="1">Porphyrin-containing compound metabolism; protoheme biosynthesis.</text>
</comment>
<evidence type="ECO:0000256" key="3">
    <source>
        <dbReference type="ARBA" id="ARBA00023239"/>
    </source>
</evidence>
<dbReference type="KEGG" id="dli:dnl_52340"/>
<gene>
    <name evidence="9" type="ORF">dnl_52340</name>
</gene>
<dbReference type="InterPro" id="IPR036390">
    <property type="entry name" value="WH_DNA-bd_sf"/>
</dbReference>
<evidence type="ECO:0000259" key="7">
    <source>
        <dbReference type="Pfam" id="PF17805"/>
    </source>
</evidence>
<dbReference type="AlphaFoldDB" id="A0A975BC11"/>
<dbReference type="Proteomes" id="UP000663720">
    <property type="component" value="Chromosome"/>
</dbReference>
<evidence type="ECO:0000259" key="8">
    <source>
        <dbReference type="Pfam" id="PF22451"/>
    </source>
</evidence>
<keyword evidence="3" id="KW-0456">Lyase</keyword>
<dbReference type="EC" id="4.1.1.111" evidence="5"/>
<dbReference type="GO" id="GO:0003677">
    <property type="term" value="F:DNA binding"/>
    <property type="evidence" value="ECO:0007669"/>
    <property type="project" value="UniProtKB-KW"/>
</dbReference>
<keyword evidence="9" id="KW-0238">DNA-binding</keyword>
<evidence type="ECO:0000256" key="4">
    <source>
        <dbReference type="ARBA" id="ARBA00023457"/>
    </source>
</evidence>
<dbReference type="GO" id="GO:0006783">
    <property type="term" value="P:heme biosynthetic process"/>
    <property type="evidence" value="ECO:0007669"/>
    <property type="project" value="UniProtKB-KW"/>
</dbReference>
<evidence type="ECO:0000256" key="2">
    <source>
        <dbReference type="ARBA" id="ARBA00023133"/>
    </source>
</evidence>
<dbReference type="Pfam" id="PF22451">
    <property type="entry name" value="NirdL-like_HTH"/>
    <property type="match status" value="1"/>
</dbReference>
<comment type="similarity">
    <text evidence="4">Belongs to the Ahb/Nir family.</text>
</comment>
<dbReference type="InterPro" id="IPR040523">
    <property type="entry name" value="AsnC_trans_reg2"/>
</dbReference>
<evidence type="ECO:0000313" key="9">
    <source>
        <dbReference type="EMBL" id="QTA82849.1"/>
    </source>
</evidence>
<dbReference type="Gene3D" id="3.30.70.3460">
    <property type="match status" value="1"/>
</dbReference>
<dbReference type="InterPro" id="IPR050684">
    <property type="entry name" value="HTH-Siroheme_Decarb"/>
</dbReference>
<keyword evidence="10" id="KW-1185">Reference proteome</keyword>
<feature type="domain" description="Siroheme decarboxylase NirL-like HTH" evidence="8">
    <location>
        <begin position="29"/>
        <end position="75"/>
    </location>
</feature>
<dbReference type="PANTHER" id="PTHR43413:SF1">
    <property type="entry name" value="SIROHEME DECARBOXYLASE NIRL SUBUNIT"/>
    <property type="match status" value="1"/>
</dbReference>
<keyword evidence="2" id="KW-0350">Heme biosynthesis</keyword>
<proteinExistence type="inferred from homology"/>
<comment type="catalytic activity">
    <reaction evidence="6">
        <text>siroheme + 2 H(+) = 12,18-didecarboxysiroheme + 2 CO2</text>
        <dbReference type="Rhea" id="RHEA:19093"/>
        <dbReference type="ChEBI" id="CHEBI:15378"/>
        <dbReference type="ChEBI" id="CHEBI:16526"/>
        <dbReference type="ChEBI" id="CHEBI:60052"/>
        <dbReference type="ChEBI" id="CHEBI:140497"/>
        <dbReference type="EC" id="4.1.1.111"/>
    </reaction>
</comment>
<dbReference type="PANTHER" id="PTHR43413">
    <property type="entry name" value="TRANSCRIPTIONAL REGULATOR, ASNC FAMILY"/>
    <property type="match status" value="1"/>
</dbReference>
<evidence type="ECO:0000313" key="10">
    <source>
        <dbReference type="Proteomes" id="UP000663720"/>
    </source>
</evidence>
<dbReference type="EMBL" id="CP061799">
    <property type="protein sequence ID" value="QTA82849.1"/>
    <property type="molecule type" value="Genomic_DNA"/>
</dbReference>
<dbReference type="GO" id="GO:0016829">
    <property type="term" value="F:lyase activity"/>
    <property type="evidence" value="ECO:0007669"/>
    <property type="project" value="UniProtKB-KW"/>
</dbReference>
<accession>A0A975BC11</accession>
<reference evidence="9" key="1">
    <citation type="journal article" date="2021" name="Microb. Physiol.">
        <title>Proteogenomic Insights into the Physiology of Marine, Sulfate-Reducing, Filamentous Desulfonema limicola and Desulfonema magnum.</title>
        <authorList>
            <person name="Schnaars V."/>
            <person name="Wohlbrand L."/>
            <person name="Scheve S."/>
            <person name="Hinrichs C."/>
            <person name="Reinhardt R."/>
            <person name="Rabus R."/>
        </authorList>
    </citation>
    <scope>NUCLEOTIDE SEQUENCE</scope>
    <source>
        <strain evidence="9">5ac10</strain>
    </source>
</reference>
<feature type="domain" description="Siroheme decarboxylase AsnC-like ligand binding" evidence="7">
    <location>
        <begin position="85"/>
        <end position="170"/>
    </location>
</feature>
<sequence>MITLFLYPKKKLDFFIMKYLYQPMLSEIEKKVIAAIQGNIPIIERPFLEIAQKLNIEEQTLLNILQNLCRQGVIRRFGATLRHQKSGFTANAMVAWEIPEDQINEAGEKMACFQEVSHCYRRNPNPKWPYNLYTMIHAKDEESCMNLAAKLSQETGESNYILLFSQKELKKTSMQYFCD</sequence>
<name>A0A975BC11_9BACT</name>
<dbReference type="InterPro" id="IPR053953">
    <property type="entry name" value="NirdL-like_HTH"/>
</dbReference>
<protein>
    <recommendedName>
        <fullName evidence="5">siroheme decarboxylase</fullName>
        <ecNumber evidence="5">4.1.1.111</ecNumber>
    </recommendedName>
</protein>
<dbReference type="SUPFAM" id="SSF46785">
    <property type="entry name" value="Winged helix' DNA-binding domain"/>
    <property type="match status" value="1"/>
</dbReference>